<evidence type="ECO:0000256" key="3">
    <source>
        <dbReference type="ARBA" id="ARBA00022763"/>
    </source>
</evidence>
<evidence type="ECO:0000259" key="9">
    <source>
        <dbReference type="Pfam" id="PF08743"/>
    </source>
</evidence>
<reference evidence="11" key="1">
    <citation type="journal article" date="2020" name="Nat. Commun.">
        <title>Genome assembly of wild tea tree DASZ reveals pedigree and selection history of tea varieties.</title>
        <authorList>
            <person name="Zhang W."/>
            <person name="Zhang Y."/>
            <person name="Qiu H."/>
            <person name="Guo Y."/>
            <person name="Wan H."/>
            <person name="Zhang X."/>
            <person name="Scossa F."/>
            <person name="Alseekh S."/>
            <person name="Zhang Q."/>
            <person name="Wang P."/>
            <person name="Xu L."/>
            <person name="Schmidt M.H."/>
            <person name="Jia X."/>
            <person name="Li D."/>
            <person name="Zhu A."/>
            <person name="Guo F."/>
            <person name="Chen W."/>
            <person name="Ni D."/>
            <person name="Usadel B."/>
            <person name="Fernie A.R."/>
            <person name="Wen W."/>
        </authorList>
    </citation>
    <scope>NUCLEOTIDE SEQUENCE [LARGE SCALE GENOMIC DNA]</scope>
    <source>
        <strain evidence="11">cv. G240</strain>
    </source>
</reference>
<evidence type="ECO:0000256" key="7">
    <source>
        <dbReference type="RuleBase" id="RU365071"/>
    </source>
</evidence>
<dbReference type="GO" id="GO:0006310">
    <property type="term" value="P:DNA recombination"/>
    <property type="evidence" value="ECO:0007669"/>
    <property type="project" value="UniProtKB-UniRule"/>
</dbReference>
<evidence type="ECO:0000256" key="5">
    <source>
        <dbReference type="ARBA" id="ARBA00023204"/>
    </source>
</evidence>
<dbReference type="EMBL" id="JACBKZ010000005">
    <property type="protein sequence ID" value="KAF5949303.1"/>
    <property type="molecule type" value="Genomic_DNA"/>
</dbReference>
<evidence type="ECO:0000256" key="1">
    <source>
        <dbReference type="ARBA" id="ARBA00004123"/>
    </source>
</evidence>
<evidence type="ECO:0000256" key="6">
    <source>
        <dbReference type="ARBA" id="ARBA00023242"/>
    </source>
</evidence>
<proteinExistence type="inferred from homology"/>
<gene>
    <name evidence="10" type="ORF">HYC85_011296</name>
</gene>
<keyword evidence="4 7" id="KW-0233">DNA recombination</keyword>
<comment type="similarity">
    <text evidence="2 7">Belongs to the NSE4 family.</text>
</comment>
<dbReference type="GO" id="GO:0030915">
    <property type="term" value="C:Smc5-Smc6 complex"/>
    <property type="evidence" value="ECO:0007669"/>
    <property type="project" value="UniProtKB-UniRule"/>
</dbReference>
<keyword evidence="3 7" id="KW-0227">DNA damage</keyword>
<comment type="caution">
    <text evidence="10">The sequence shown here is derived from an EMBL/GenBank/DDBJ whole genome shotgun (WGS) entry which is preliminary data.</text>
</comment>
<dbReference type="PANTHER" id="PTHR16140">
    <property type="entry name" value="NON-STRUCTURAL MAINTENANCE OF CHROMOSOMES ELEMENT 4"/>
    <property type="match status" value="1"/>
</dbReference>
<organism evidence="10 11">
    <name type="scientific">Camellia sinensis</name>
    <name type="common">Tea plant</name>
    <name type="synonym">Thea sinensis</name>
    <dbReference type="NCBI Taxonomy" id="4442"/>
    <lineage>
        <taxon>Eukaryota</taxon>
        <taxon>Viridiplantae</taxon>
        <taxon>Streptophyta</taxon>
        <taxon>Embryophyta</taxon>
        <taxon>Tracheophyta</taxon>
        <taxon>Spermatophyta</taxon>
        <taxon>Magnoliopsida</taxon>
        <taxon>eudicotyledons</taxon>
        <taxon>Gunneridae</taxon>
        <taxon>Pentapetalae</taxon>
        <taxon>asterids</taxon>
        <taxon>Ericales</taxon>
        <taxon>Theaceae</taxon>
        <taxon>Camellia</taxon>
    </lineage>
</organism>
<accession>A0A7J7H8N4</accession>
<keyword evidence="11" id="KW-1185">Reference proteome</keyword>
<dbReference type="Proteomes" id="UP000593564">
    <property type="component" value="Unassembled WGS sequence"/>
</dbReference>
<name>A0A7J7H8N4_CAMSI</name>
<keyword evidence="6 7" id="KW-0539">Nucleus</keyword>
<sequence>MFTRCVTAKIQIFEAPSKQFRSSIEAPDPTDFDAPLKIQYSKLHRSNFEAPDRTDFETPSKLTERDHFIILGCDGLWGLLKLCLCSMQKLYQNTLNKYPVYFAFEDDDINVVLADVKKNDVTSQLATATTGGVSVEKFPKNRMLGEREIVNGKLVADEEALMNLSRTLLTSVKSHIGGGVTPSDFISCLLRDFTKVQGRKGTSDFEAAHKNSILWKEIGFAVSPIFKNFRGCCTMLGPMQTEVKQRNVAVYRKRAKQTESSQPQQLGNTGAEEKRTDTDENMLTMFDILKSKRRVKLESLILNRKSFAQTVENLFALSFLVKDGRVIMAVDEKGSHLRQQMLLTPLLLCRVKLLTAILSSDMISRIGRYKTKELYCN</sequence>
<comment type="function">
    <text evidence="7">Component of the SMC5-SMC6 complex, that promotes sister chromatid alignment after DNA damage and facilitates double-stranded DNA breaks (DSBs) repair via homologous recombination between sister chromatids.</text>
</comment>
<dbReference type="GO" id="GO:0005634">
    <property type="term" value="C:nucleus"/>
    <property type="evidence" value="ECO:0007669"/>
    <property type="project" value="UniProtKB-SubCell"/>
</dbReference>
<dbReference type="InterPro" id="IPR014854">
    <property type="entry name" value="Nse4_C"/>
</dbReference>
<feature type="region of interest" description="Disordered" evidence="8">
    <location>
        <begin position="254"/>
        <end position="275"/>
    </location>
</feature>
<keyword evidence="5 7" id="KW-0234">DNA repair</keyword>
<comment type="subcellular location">
    <subcellularLocation>
        <location evidence="1 7">Nucleus</location>
    </subcellularLocation>
</comment>
<comment type="subunit">
    <text evidence="7">Component of the SMC5-SMC6 complex.</text>
</comment>
<protein>
    <recommendedName>
        <fullName evidence="7">Non-structural maintenance of chromosomes element 4</fullName>
    </recommendedName>
</protein>
<evidence type="ECO:0000313" key="10">
    <source>
        <dbReference type="EMBL" id="KAF5949303.1"/>
    </source>
</evidence>
<evidence type="ECO:0000256" key="4">
    <source>
        <dbReference type="ARBA" id="ARBA00023172"/>
    </source>
</evidence>
<feature type="compositionally biased region" description="Polar residues" evidence="8">
    <location>
        <begin position="258"/>
        <end position="268"/>
    </location>
</feature>
<evidence type="ECO:0000313" key="11">
    <source>
        <dbReference type="Proteomes" id="UP000593564"/>
    </source>
</evidence>
<dbReference type="InterPro" id="IPR027786">
    <property type="entry name" value="Nse4/EID"/>
</dbReference>
<evidence type="ECO:0000256" key="2">
    <source>
        <dbReference type="ARBA" id="ARBA00008997"/>
    </source>
</evidence>
<dbReference type="AlphaFoldDB" id="A0A7J7H8N4"/>
<reference evidence="10 11" key="2">
    <citation type="submission" date="2020-07" db="EMBL/GenBank/DDBJ databases">
        <title>Genome assembly of wild tea tree DASZ reveals pedigree and selection history of tea varieties.</title>
        <authorList>
            <person name="Zhang W."/>
        </authorList>
    </citation>
    <scope>NUCLEOTIDE SEQUENCE [LARGE SCALE GENOMIC DNA]</scope>
    <source>
        <strain evidence="11">cv. G240</strain>
        <tissue evidence="10">Leaf</tissue>
    </source>
</reference>
<dbReference type="Pfam" id="PF08743">
    <property type="entry name" value="Nse4_C"/>
    <property type="match status" value="1"/>
</dbReference>
<dbReference type="GO" id="GO:0006281">
    <property type="term" value="P:DNA repair"/>
    <property type="evidence" value="ECO:0007669"/>
    <property type="project" value="UniProtKB-UniRule"/>
</dbReference>
<evidence type="ECO:0000256" key="8">
    <source>
        <dbReference type="SAM" id="MobiDB-lite"/>
    </source>
</evidence>
<dbReference type="PANTHER" id="PTHR16140:SF0">
    <property type="entry name" value="NON-STRUCTURAL MAINTENANCE OF CHROMOSOMES ELEMENT 4"/>
    <property type="match status" value="1"/>
</dbReference>
<feature type="domain" description="Non-structural maintenance of chromosome element 4 C-terminal" evidence="9">
    <location>
        <begin position="295"/>
        <end position="335"/>
    </location>
</feature>